<name>A0A419Q9S1_CLOSI</name>
<gene>
    <name evidence="1" type="ORF">CSKR_102158</name>
</gene>
<sequence>MCLPKCGPTDTPRRYRVPSKVKQELPFTGNDEQHTRQHSPDVAVTEVSSYDAYLPFTEQFSSNDTIDCVAVPTEDSQASLRREKSRIAAKVRRQKENQSLVRLRLTLPIHAAKTTHTPHIRRPAETYSSLVDDDNDSSHGDRLDRFALCEVSSYRAACSVSRQQQLAAPEFEKAVTIRLAGNSLCLYNWLYPEEHSAPFQCLAAMPPEGSTRAGILPGCPSLDRGSREAEVGFEPQTFRSVNSCSNHWSYLAPSQYANAFKFFSETDTSQKVQDSLDTRIVRLNWQSVNIGMSVSWGGEMVQLVKSANLPTERSVVRTRPLPLNLPCLALVNLAVSQPSCLLRVGWQLGTERMSQLNDVLHHENYHSLVIQAIPAGHSLVITGILSNSAFSNFELSAFARD</sequence>
<proteinExistence type="predicted"/>
<organism evidence="1 2">
    <name type="scientific">Clonorchis sinensis</name>
    <name type="common">Chinese liver fluke</name>
    <dbReference type="NCBI Taxonomy" id="79923"/>
    <lineage>
        <taxon>Eukaryota</taxon>
        <taxon>Metazoa</taxon>
        <taxon>Spiralia</taxon>
        <taxon>Lophotrochozoa</taxon>
        <taxon>Platyhelminthes</taxon>
        <taxon>Trematoda</taxon>
        <taxon>Digenea</taxon>
        <taxon>Opisthorchiida</taxon>
        <taxon>Opisthorchiata</taxon>
        <taxon>Opisthorchiidae</taxon>
        <taxon>Clonorchis</taxon>
    </lineage>
</organism>
<dbReference type="EMBL" id="NIRI02000013">
    <property type="protein sequence ID" value="KAG5452728.1"/>
    <property type="molecule type" value="Genomic_DNA"/>
</dbReference>
<evidence type="ECO:0000313" key="1">
    <source>
        <dbReference type="EMBL" id="KAG5452728.1"/>
    </source>
</evidence>
<dbReference type="Proteomes" id="UP000286415">
    <property type="component" value="Unassembled WGS sequence"/>
</dbReference>
<comment type="caution">
    <text evidence="1">The sequence shown here is derived from an EMBL/GenBank/DDBJ whole genome shotgun (WGS) entry which is preliminary data.</text>
</comment>
<reference evidence="1 2" key="1">
    <citation type="journal article" date="2018" name="Biotechnol. Adv.">
        <title>Improved genomic resources and new bioinformatic workflow for the carcinogenic parasite Clonorchis sinensis: Biotechnological implications.</title>
        <authorList>
            <person name="Wang D."/>
            <person name="Korhonen P.K."/>
            <person name="Gasser R.B."/>
            <person name="Young N.D."/>
        </authorList>
    </citation>
    <scope>NUCLEOTIDE SEQUENCE [LARGE SCALE GENOMIC DNA]</scope>
    <source>
        <strain evidence="1">Cs-k2</strain>
    </source>
</reference>
<dbReference type="STRING" id="79923.A0A419Q9S1"/>
<protein>
    <submittedName>
        <fullName evidence="1">Uncharacterized protein</fullName>
    </submittedName>
</protein>
<dbReference type="AlphaFoldDB" id="A0A419Q9S1"/>
<reference evidence="1 2" key="2">
    <citation type="journal article" date="2021" name="Genomics">
        <title>High-quality reference genome for Clonorchis sinensis.</title>
        <authorList>
            <person name="Young N.D."/>
            <person name="Stroehlein A.J."/>
            <person name="Kinkar L."/>
            <person name="Wang T."/>
            <person name="Sohn W.M."/>
            <person name="Chang B.C.H."/>
            <person name="Kaur P."/>
            <person name="Weisz D."/>
            <person name="Dudchenko O."/>
            <person name="Aiden E.L."/>
            <person name="Korhonen P.K."/>
            <person name="Gasser R.B."/>
        </authorList>
    </citation>
    <scope>NUCLEOTIDE SEQUENCE [LARGE SCALE GENOMIC DNA]</scope>
    <source>
        <strain evidence="1">Cs-k2</strain>
    </source>
</reference>
<dbReference type="OrthoDB" id="6274309at2759"/>
<accession>A0A419Q9S1</accession>
<keyword evidence="2" id="KW-1185">Reference proteome</keyword>
<dbReference type="InParanoid" id="A0A419Q9S1"/>
<evidence type="ECO:0000313" key="2">
    <source>
        <dbReference type="Proteomes" id="UP000286415"/>
    </source>
</evidence>